<sequence>MQANETLYLEQTLKIHKINISSFIDFQVWDCPDSIELDFFTTNSLVYIVDAQDDYIESLHKLIPILLNAYSQNPKISFEIFIHKVDGLSDDDKIDIQRDVFQRINDELIDNEKQINLSFHQTSIYDHSIFEAFSKIVQKLITELPALENLLNMFCSNSGIEKAFIFDLNSKIYIATDSSPVDMQSYELCSDMIDVILDMTFIYSNENPLNSIIHLDNGMLLYLYTINE</sequence>
<dbReference type="Pfam" id="PF04670">
    <property type="entry name" value="Gtr1_RagA"/>
    <property type="match status" value="1"/>
</dbReference>
<gene>
    <name evidence="5" type="ORF">HK103_003028</name>
</gene>
<keyword evidence="6" id="KW-1185">Reference proteome</keyword>
<dbReference type="PANTHER" id="PTHR11259">
    <property type="entry name" value="RAS-RELATED GTP BINDING RAG/GTR YEAST"/>
    <property type="match status" value="1"/>
</dbReference>
<reference evidence="5" key="1">
    <citation type="submission" date="2020-05" db="EMBL/GenBank/DDBJ databases">
        <title>Phylogenomic resolution of chytrid fungi.</title>
        <authorList>
            <person name="Stajich J.E."/>
            <person name="Amses K."/>
            <person name="Simmons R."/>
            <person name="Seto K."/>
            <person name="Myers J."/>
            <person name="Bonds A."/>
            <person name="Quandt C.A."/>
            <person name="Barry K."/>
            <person name="Liu P."/>
            <person name="Grigoriev I."/>
            <person name="Longcore J.E."/>
            <person name="James T.Y."/>
        </authorList>
    </citation>
    <scope>NUCLEOTIDE SEQUENCE</scope>
    <source>
        <strain evidence="5">PLAUS21</strain>
    </source>
</reference>
<protein>
    <recommendedName>
        <fullName evidence="4">GTP-binding protein</fullName>
    </recommendedName>
</protein>
<dbReference type="InterPro" id="IPR006762">
    <property type="entry name" value="Gtr1_RagA"/>
</dbReference>
<dbReference type="Gene3D" id="3.30.450.190">
    <property type="match status" value="1"/>
</dbReference>
<name>A0AAD5UCP3_9FUNG</name>
<dbReference type="GO" id="GO:0005525">
    <property type="term" value="F:GTP binding"/>
    <property type="evidence" value="ECO:0007669"/>
    <property type="project" value="UniProtKB-UniRule"/>
</dbReference>
<evidence type="ECO:0000313" key="6">
    <source>
        <dbReference type="Proteomes" id="UP001210925"/>
    </source>
</evidence>
<dbReference type="GO" id="GO:1990131">
    <property type="term" value="C:Gtr1-Gtr2 GTPase complex"/>
    <property type="evidence" value="ECO:0007669"/>
    <property type="project" value="UniProtKB-UniRule"/>
</dbReference>
<dbReference type="GO" id="GO:0009267">
    <property type="term" value="P:cellular response to starvation"/>
    <property type="evidence" value="ECO:0007669"/>
    <property type="project" value="TreeGrafter"/>
</dbReference>
<dbReference type="SUPFAM" id="SSF52540">
    <property type="entry name" value="P-loop containing nucleoside triphosphate hydrolases"/>
    <property type="match status" value="1"/>
</dbReference>
<evidence type="ECO:0000256" key="2">
    <source>
        <dbReference type="ARBA" id="ARBA00022741"/>
    </source>
</evidence>
<dbReference type="InterPro" id="IPR027417">
    <property type="entry name" value="P-loop_NTPase"/>
</dbReference>
<dbReference type="EMBL" id="JADGKB010000210">
    <property type="protein sequence ID" value="KAJ3250980.1"/>
    <property type="molecule type" value="Genomic_DNA"/>
</dbReference>
<comment type="function">
    <text evidence="4">GTPase involved in activation of the TORC1 signaling pathway, which promotes growth and represses autophagy in nutrient-rich conditions.</text>
</comment>
<dbReference type="Proteomes" id="UP001210925">
    <property type="component" value="Unassembled WGS sequence"/>
</dbReference>
<keyword evidence="3 4" id="KW-0342">GTP-binding</keyword>
<organism evidence="5 6">
    <name type="scientific">Boothiomyces macroporosus</name>
    <dbReference type="NCBI Taxonomy" id="261099"/>
    <lineage>
        <taxon>Eukaryota</taxon>
        <taxon>Fungi</taxon>
        <taxon>Fungi incertae sedis</taxon>
        <taxon>Chytridiomycota</taxon>
        <taxon>Chytridiomycota incertae sedis</taxon>
        <taxon>Chytridiomycetes</taxon>
        <taxon>Rhizophydiales</taxon>
        <taxon>Terramycetaceae</taxon>
        <taxon>Boothiomyces</taxon>
    </lineage>
</organism>
<dbReference type="GO" id="GO:0000329">
    <property type="term" value="C:fungal-type vacuole membrane"/>
    <property type="evidence" value="ECO:0007669"/>
    <property type="project" value="TreeGrafter"/>
</dbReference>
<dbReference type="AlphaFoldDB" id="A0AAD5UCP3"/>
<comment type="similarity">
    <text evidence="1 4">Belongs to the GTR/RAG GTP-binding protein family.</text>
</comment>
<dbReference type="GO" id="GO:0005634">
    <property type="term" value="C:nucleus"/>
    <property type="evidence" value="ECO:0007669"/>
    <property type="project" value="TreeGrafter"/>
</dbReference>
<evidence type="ECO:0000313" key="5">
    <source>
        <dbReference type="EMBL" id="KAJ3250980.1"/>
    </source>
</evidence>
<evidence type="ECO:0000256" key="4">
    <source>
        <dbReference type="RuleBase" id="RU367014"/>
    </source>
</evidence>
<accession>A0AAD5UCP3</accession>
<evidence type="ECO:0000256" key="1">
    <source>
        <dbReference type="ARBA" id="ARBA00007756"/>
    </source>
</evidence>
<dbReference type="PANTHER" id="PTHR11259:SF2">
    <property type="entry name" value="GH16429P"/>
    <property type="match status" value="1"/>
</dbReference>
<evidence type="ECO:0000256" key="3">
    <source>
        <dbReference type="ARBA" id="ARBA00023134"/>
    </source>
</evidence>
<comment type="caution">
    <text evidence="5">The sequence shown here is derived from an EMBL/GenBank/DDBJ whole genome shotgun (WGS) entry which is preliminary data.</text>
</comment>
<dbReference type="GO" id="GO:1904263">
    <property type="term" value="P:positive regulation of TORC1 signaling"/>
    <property type="evidence" value="ECO:0007669"/>
    <property type="project" value="TreeGrafter"/>
</dbReference>
<proteinExistence type="inferred from homology"/>
<dbReference type="GO" id="GO:0003924">
    <property type="term" value="F:GTPase activity"/>
    <property type="evidence" value="ECO:0007669"/>
    <property type="project" value="UniProtKB-UniRule"/>
</dbReference>
<dbReference type="GO" id="GO:0010507">
    <property type="term" value="P:negative regulation of autophagy"/>
    <property type="evidence" value="ECO:0007669"/>
    <property type="project" value="TreeGrafter"/>
</dbReference>
<keyword evidence="2 4" id="KW-0547">Nucleotide-binding</keyword>
<comment type="subunit">
    <text evidence="4">Component of the GSE complex.</text>
</comment>
<dbReference type="Gene3D" id="3.40.50.300">
    <property type="entry name" value="P-loop containing nucleotide triphosphate hydrolases"/>
    <property type="match status" value="1"/>
</dbReference>